<protein>
    <submittedName>
        <fullName evidence="1">Uncharacterized protein</fullName>
    </submittedName>
</protein>
<dbReference type="AlphaFoldDB" id="A0A7G9GXH7"/>
<proteinExistence type="predicted"/>
<sequence>MGEIHRPGNLKAGLELPFLTKKIKMNAGKFEQGELIEYDYSTEKGNKCTTVDNLFGVATDTFDVKDNEYITVYLMGIFNKNEIKKEKSLEWKDIEKAARPLNIFFK</sequence>
<gene>
    <name evidence="1" type="ORF">H9Q81_01320</name>
</gene>
<reference evidence="1 2" key="1">
    <citation type="submission" date="2020-08" db="EMBL/GenBank/DDBJ databases">
        <authorList>
            <person name="Liu C."/>
            <person name="Sun Q."/>
        </authorList>
    </citation>
    <scope>NUCLEOTIDE SEQUENCE [LARGE SCALE GENOMIC DNA]</scope>
    <source>
        <strain evidence="1 2">NSJ-57</strain>
    </source>
</reference>
<dbReference type="RefSeq" id="WP_187422975.1">
    <property type="nucleotide sequence ID" value="NZ_CP060637.1"/>
</dbReference>
<dbReference type="Proteomes" id="UP000515913">
    <property type="component" value="Chromosome"/>
</dbReference>
<accession>A0A7G9GXH7</accession>
<name>A0A7G9GXH7_9FUSO</name>
<evidence type="ECO:0000313" key="1">
    <source>
        <dbReference type="EMBL" id="QNM15509.1"/>
    </source>
</evidence>
<organism evidence="1 2">
    <name type="scientific">Fusobacterium hominis</name>
    <dbReference type="NCBI Taxonomy" id="2764326"/>
    <lineage>
        <taxon>Bacteria</taxon>
        <taxon>Fusobacteriati</taxon>
        <taxon>Fusobacteriota</taxon>
        <taxon>Fusobacteriia</taxon>
        <taxon>Fusobacteriales</taxon>
        <taxon>Fusobacteriaceae</taxon>
        <taxon>Fusobacterium</taxon>
    </lineage>
</organism>
<dbReference type="KEGG" id="fho:H9Q81_01320"/>
<dbReference type="EMBL" id="CP060637">
    <property type="protein sequence ID" value="QNM15509.1"/>
    <property type="molecule type" value="Genomic_DNA"/>
</dbReference>
<evidence type="ECO:0000313" key="2">
    <source>
        <dbReference type="Proteomes" id="UP000515913"/>
    </source>
</evidence>
<keyword evidence="2" id="KW-1185">Reference proteome</keyword>